<gene>
    <name evidence="1" type="ORF">EPA93_10530</name>
</gene>
<name>A0A4V0YYJ3_KTERU</name>
<dbReference type="EMBL" id="CP035758">
    <property type="protein sequence ID" value="QBD76421.1"/>
    <property type="molecule type" value="Genomic_DNA"/>
</dbReference>
<evidence type="ECO:0000313" key="1">
    <source>
        <dbReference type="EMBL" id="QBD76421.1"/>
    </source>
</evidence>
<keyword evidence="2" id="KW-1185">Reference proteome</keyword>
<protein>
    <submittedName>
        <fullName evidence="1">Uncharacterized protein</fullName>
    </submittedName>
</protein>
<organism evidence="1 2">
    <name type="scientific">Ktedonosporobacter rubrisoli</name>
    <dbReference type="NCBI Taxonomy" id="2509675"/>
    <lineage>
        <taxon>Bacteria</taxon>
        <taxon>Bacillati</taxon>
        <taxon>Chloroflexota</taxon>
        <taxon>Ktedonobacteria</taxon>
        <taxon>Ktedonobacterales</taxon>
        <taxon>Ktedonosporobacteraceae</taxon>
        <taxon>Ktedonosporobacter</taxon>
    </lineage>
</organism>
<dbReference type="Proteomes" id="UP000290365">
    <property type="component" value="Chromosome"/>
</dbReference>
<dbReference type="KEGG" id="kbs:EPA93_10530"/>
<dbReference type="RefSeq" id="WP_129887190.1">
    <property type="nucleotide sequence ID" value="NZ_CP035758.1"/>
</dbReference>
<evidence type="ECO:0000313" key="2">
    <source>
        <dbReference type="Proteomes" id="UP000290365"/>
    </source>
</evidence>
<proteinExistence type="predicted"/>
<dbReference type="AlphaFoldDB" id="A0A4V0YYJ3"/>
<accession>A0A4V0YYJ3</accession>
<sequence>MMNNHKPPTRQEILVKLDQMSRARIVQPLARFPHEKQALIQAFSSCAAWLELQHIAYHYDQQIRMYVLDHAAAEATIQ</sequence>
<reference evidence="1 2" key="1">
    <citation type="submission" date="2019-01" db="EMBL/GenBank/DDBJ databases">
        <title>Ktedonosporobacter rubrisoli SCAWS-G2.</title>
        <authorList>
            <person name="Huang Y."/>
            <person name="Yan B."/>
        </authorList>
    </citation>
    <scope>NUCLEOTIDE SEQUENCE [LARGE SCALE GENOMIC DNA]</scope>
    <source>
        <strain evidence="1 2">SCAWS-G2</strain>
    </source>
</reference>